<dbReference type="PANTHER" id="PTHR13847">
    <property type="entry name" value="SARCOSINE DEHYDROGENASE-RELATED"/>
    <property type="match status" value="1"/>
</dbReference>
<dbReference type="Pfam" id="PF01266">
    <property type="entry name" value="DAO"/>
    <property type="match status" value="1"/>
</dbReference>
<evidence type="ECO:0000259" key="2">
    <source>
        <dbReference type="Pfam" id="PF01266"/>
    </source>
</evidence>
<keyword evidence="4" id="KW-1185">Reference proteome</keyword>
<accession>A0A2U2CCE0</accession>
<dbReference type="SUPFAM" id="SSF51905">
    <property type="entry name" value="FAD/NAD(P)-binding domain"/>
    <property type="match status" value="1"/>
</dbReference>
<dbReference type="OrthoDB" id="7421214at2"/>
<evidence type="ECO:0000313" key="4">
    <source>
        <dbReference type="Proteomes" id="UP000244940"/>
    </source>
</evidence>
<dbReference type="EMBL" id="QEYD01000004">
    <property type="protein sequence ID" value="PWE29529.1"/>
    <property type="molecule type" value="Genomic_DNA"/>
</dbReference>
<reference evidence="3 4" key="1">
    <citation type="submission" date="2018-05" db="EMBL/GenBank/DDBJ databases">
        <title>Pararhodobacter marina sp. nov., isolated from deep-sea water of the Indian Ocean.</title>
        <authorList>
            <person name="Lai Q.Sr."/>
            <person name="Liu X."/>
            <person name="Shao Z."/>
        </authorList>
    </citation>
    <scope>NUCLEOTIDE SEQUENCE [LARGE SCALE GENOMIC DNA]</scope>
    <source>
        <strain evidence="3 4">CIC4N-9</strain>
    </source>
</reference>
<dbReference type="PANTHER" id="PTHR13847:SF287">
    <property type="entry name" value="FAD-DEPENDENT OXIDOREDUCTASE DOMAIN-CONTAINING PROTEIN 1"/>
    <property type="match status" value="1"/>
</dbReference>
<dbReference type="GO" id="GO:0005737">
    <property type="term" value="C:cytoplasm"/>
    <property type="evidence" value="ECO:0007669"/>
    <property type="project" value="TreeGrafter"/>
</dbReference>
<dbReference type="Gene3D" id="3.30.9.10">
    <property type="entry name" value="D-Amino Acid Oxidase, subunit A, domain 2"/>
    <property type="match status" value="1"/>
</dbReference>
<proteinExistence type="predicted"/>
<gene>
    <name evidence="3" type="ORF">C4N9_07215</name>
</gene>
<keyword evidence="1" id="KW-0560">Oxidoreductase</keyword>
<name>A0A2U2CCE0_9RHOB</name>
<dbReference type="InterPro" id="IPR036188">
    <property type="entry name" value="FAD/NAD-bd_sf"/>
</dbReference>
<sequence length="373" mass="39280">MEKRGIVVIGAGIAGASVAAELAGSGQDVVLLEREMAPGYHTTGRSAALYAPSYGPVVIRALTRASRAAFQAPPTSGRPHPLLKPRGVLFLARRDQADSFDAMADEMALDRLTPAQARAHLPILRSGDLHGALLDTEAADIDVDALHRQYLRHLTAMGGEMRLRAEATGLSRDGDGWRVETPQGTIAADIVVNASGAWADTLADMAGVASVSLVPKRRTAILVSPSAGADVEDWPMAVDIDEQFYLRPDAGKLLLSPADETPSEPCDAQPDEWDIALCVDRIQTAFDLPVRRIDHKWAGLRSFVADKAPVVGYAPDAPGFFWLAGQGGYGIQTAPALARMAAALVLGQPVPPDIAGAGVTAAALAPRREALVA</sequence>
<evidence type="ECO:0000256" key="1">
    <source>
        <dbReference type="ARBA" id="ARBA00023002"/>
    </source>
</evidence>
<dbReference type="InterPro" id="IPR006076">
    <property type="entry name" value="FAD-dep_OxRdtase"/>
</dbReference>
<organism evidence="3 4">
    <name type="scientific">Pararhodobacter marinus</name>
    <dbReference type="NCBI Taxonomy" id="2184063"/>
    <lineage>
        <taxon>Bacteria</taxon>
        <taxon>Pseudomonadati</taxon>
        <taxon>Pseudomonadota</taxon>
        <taxon>Alphaproteobacteria</taxon>
        <taxon>Rhodobacterales</taxon>
        <taxon>Paracoccaceae</taxon>
        <taxon>Pararhodobacter</taxon>
    </lineage>
</organism>
<dbReference type="AlphaFoldDB" id="A0A2U2CCE0"/>
<protein>
    <submittedName>
        <fullName evidence="3">FAD-dependent oxidoreductase</fullName>
    </submittedName>
</protein>
<dbReference type="GeneID" id="94364673"/>
<dbReference type="Gene3D" id="3.50.50.60">
    <property type="entry name" value="FAD/NAD(P)-binding domain"/>
    <property type="match status" value="1"/>
</dbReference>
<dbReference type="Proteomes" id="UP000244940">
    <property type="component" value="Unassembled WGS sequence"/>
</dbReference>
<comment type="caution">
    <text evidence="3">The sequence shown here is derived from an EMBL/GenBank/DDBJ whole genome shotgun (WGS) entry which is preliminary data.</text>
</comment>
<feature type="domain" description="FAD dependent oxidoreductase" evidence="2">
    <location>
        <begin position="6"/>
        <end position="344"/>
    </location>
</feature>
<evidence type="ECO:0000313" key="3">
    <source>
        <dbReference type="EMBL" id="PWE29529.1"/>
    </source>
</evidence>
<dbReference type="RefSeq" id="WP_109532643.1">
    <property type="nucleotide sequence ID" value="NZ_QEYD01000004.1"/>
</dbReference>
<dbReference type="GO" id="GO:0016491">
    <property type="term" value="F:oxidoreductase activity"/>
    <property type="evidence" value="ECO:0007669"/>
    <property type="project" value="UniProtKB-KW"/>
</dbReference>